<keyword evidence="3" id="KW-0067">ATP-binding</keyword>
<dbReference type="InterPro" id="IPR038718">
    <property type="entry name" value="SNF2-like_sf"/>
</dbReference>
<protein>
    <submittedName>
        <fullName evidence="6">SNF2 family N-terminal domain-containing protein</fullName>
    </submittedName>
</protein>
<dbReference type="Gene3D" id="3.40.50.10810">
    <property type="entry name" value="Tandem AAA-ATPase domain"/>
    <property type="match status" value="1"/>
</dbReference>
<sequence>MGNIRHVPRNNAQESIEMETLSVGPQTPFFDQQNSLLGYWQHQQSIMPKAICSENSSTNQELGSIVTHNVERSECNRNGKRTYDFFSTATDPDPLVPEPQSSRLRSETDGCSATTTRWEQTRAFTPYEISRYGHSDLCATWVQTLTSNNPGDYYSNTYGGGYLAYPNSPELAFSPPRVFGPGFGSTDSVESMASPLGRDQKYRYAMSTTKVDESFVTDCYDDSFTGKIQGNVPQKGTLEADTVPGPGTRNYTVPARVETELSSHSKWNIDSVLLMGSAPNHILSPPVTDHLATDLGTMSDEFLDCAPATIDSPAAKQIIQCARTTVSDIPVQRFQVGMSTDSISEWTGNESPPEMIHALYAHQAIALKWMQGVEEDKSRKGGIMADTMGLGKTITALALILTRPPGRSSTSVSTANQPTLVVAPVALVNQWEREAVSWSSGPGNLLPLWH</sequence>
<dbReference type="GO" id="GO:0005737">
    <property type="term" value="C:cytoplasm"/>
    <property type="evidence" value="ECO:0007669"/>
    <property type="project" value="TreeGrafter"/>
</dbReference>
<organism evidence="6 7">
    <name type="scientific">Truncatella angustata</name>
    <dbReference type="NCBI Taxonomy" id="152316"/>
    <lineage>
        <taxon>Eukaryota</taxon>
        <taxon>Fungi</taxon>
        <taxon>Dikarya</taxon>
        <taxon>Ascomycota</taxon>
        <taxon>Pezizomycotina</taxon>
        <taxon>Sordariomycetes</taxon>
        <taxon>Xylariomycetidae</taxon>
        <taxon>Amphisphaeriales</taxon>
        <taxon>Sporocadaceae</taxon>
        <taxon>Truncatella</taxon>
    </lineage>
</organism>
<dbReference type="GO" id="GO:0005634">
    <property type="term" value="C:nucleus"/>
    <property type="evidence" value="ECO:0007669"/>
    <property type="project" value="TreeGrafter"/>
</dbReference>
<dbReference type="GO" id="GO:0005524">
    <property type="term" value="F:ATP binding"/>
    <property type="evidence" value="ECO:0007669"/>
    <property type="project" value="UniProtKB-KW"/>
</dbReference>
<dbReference type="RefSeq" id="XP_045952226.1">
    <property type="nucleotide sequence ID" value="XM_046101009.1"/>
</dbReference>
<evidence type="ECO:0000313" key="6">
    <source>
        <dbReference type="EMBL" id="KAH6645712.1"/>
    </source>
</evidence>
<dbReference type="GO" id="GO:0008094">
    <property type="term" value="F:ATP-dependent activity, acting on DNA"/>
    <property type="evidence" value="ECO:0007669"/>
    <property type="project" value="TreeGrafter"/>
</dbReference>
<evidence type="ECO:0000256" key="4">
    <source>
        <dbReference type="SAM" id="MobiDB-lite"/>
    </source>
</evidence>
<dbReference type="AlphaFoldDB" id="A0A9P8UCF1"/>
<feature type="compositionally biased region" description="Polar residues" evidence="4">
    <location>
        <begin position="99"/>
        <end position="111"/>
    </location>
</feature>
<dbReference type="InterPro" id="IPR000330">
    <property type="entry name" value="SNF2_N"/>
</dbReference>
<accession>A0A9P8UCF1</accession>
<evidence type="ECO:0000259" key="5">
    <source>
        <dbReference type="Pfam" id="PF00176"/>
    </source>
</evidence>
<comment type="caution">
    <text evidence="6">The sequence shown here is derived from an EMBL/GenBank/DDBJ whole genome shotgun (WGS) entry which is preliminary data.</text>
</comment>
<dbReference type="InterPro" id="IPR027417">
    <property type="entry name" value="P-loop_NTPase"/>
</dbReference>
<dbReference type="PANTHER" id="PTHR45626:SF16">
    <property type="entry name" value="ATP-DEPENDENT HELICASE ULS1"/>
    <property type="match status" value="1"/>
</dbReference>
<name>A0A9P8UCF1_9PEZI</name>
<feature type="domain" description="SNF2 N-terminal" evidence="5">
    <location>
        <begin position="362"/>
        <end position="439"/>
    </location>
</feature>
<keyword evidence="1" id="KW-0547">Nucleotide-binding</keyword>
<dbReference type="Proteomes" id="UP000758603">
    <property type="component" value="Unassembled WGS sequence"/>
</dbReference>
<proteinExistence type="predicted"/>
<keyword evidence="2" id="KW-0378">Hydrolase</keyword>
<dbReference type="OrthoDB" id="423559at2759"/>
<evidence type="ECO:0000313" key="7">
    <source>
        <dbReference type="Proteomes" id="UP000758603"/>
    </source>
</evidence>
<reference evidence="6" key="1">
    <citation type="journal article" date="2021" name="Nat. Commun.">
        <title>Genetic determinants of endophytism in the Arabidopsis root mycobiome.</title>
        <authorList>
            <person name="Mesny F."/>
            <person name="Miyauchi S."/>
            <person name="Thiergart T."/>
            <person name="Pickel B."/>
            <person name="Atanasova L."/>
            <person name="Karlsson M."/>
            <person name="Huettel B."/>
            <person name="Barry K.W."/>
            <person name="Haridas S."/>
            <person name="Chen C."/>
            <person name="Bauer D."/>
            <person name="Andreopoulos W."/>
            <person name="Pangilinan J."/>
            <person name="LaButti K."/>
            <person name="Riley R."/>
            <person name="Lipzen A."/>
            <person name="Clum A."/>
            <person name="Drula E."/>
            <person name="Henrissat B."/>
            <person name="Kohler A."/>
            <person name="Grigoriev I.V."/>
            <person name="Martin F.M."/>
            <person name="Hacquard S."/>
        </authorList>
    </citation>
    <scope>NUCLEOTIDE SEQUENCE</scope>
    <source>
        <strain evidence="6">MPI-SDFR-AT-0073</strain>
    </source>
</reference>
<dbReference type="GO" id="GO:0000724">
    <property type="term" value="P:double-strand break repair via homologous recombination"/>
    <property type="evidence" value="ECO:0007669"/>
    <property type="project" value="TreeGrafter"/>
</dbReference>
<evidence type="ECO:0000256" key="1">
    <source>
        <dbReference type="ARBA" id="ARBA00022741"/>
    </source>
</evidence>
<evidence type="ECO:0000256" key="2">
    <source>
        <dbReference type="ARBA" id="ARBA00022801"/>
    </source>
</evidence>
<dbReference type="Pfam" id="PF00176">
    <property type="entry name" value="SNF2-rel_dom"/>
    <property type="match status" value="1"/>
</dbReference>
<dbReference type="GO" id="GO:0016787">
    <property type="term" value="F:hydrolase activity"/>
    <property type="evidence" value="ECO:0007669"/>
    <property type="project" value="UniProtKB-KW"/>
</dbReference>
<dbReference type="InterPro" id="IPR050628">
    <property type="entry name" value="SNF2_RAD54_helicase_TF"/>
</dbReference>
<keyword evidence="7" id="KW-1185">Reference proteome</keyword>
<dbReference type="GeneID" id="70129901"/>
<dbReference type="SUPFAM" id="SSF52540">
    <property type="entry name" value="P-loop containing nucleoside triphosphate hydrolases"/>
    <property type="match status" value="1"/>
</dbReference>
<feature type="region of interest" description="Disordered" evidence="4">
    <location>
        <begin position="89"/>
        <end position="111"/>
    </location>
</feature>
<gene>
    <name evidence="6" type="ORF">BKA67DRAFT_541875</name>
</gene>
<dbReference type="PANTHER" id="PTHR45626">
    <property type="entry name" value="TRANSCRIPTION TERMINATION FACTOR 2-RELATED"/>
    <property type="match status" value="1"/>
</dbReference>
<dbReference type="EMBL" id="JAGPXC010000011">
    <property type="protein sequence ID" value="KAH6645712.1"/>
    <property type="molecule type" value="Genomic_DNA"/>
</dbReference>
<evidence type="ECO:0000256" key="3">
    <source>
        <dbReference type="ARBA" id="ARBA00022840"/>
    </source>
</evidence>